<keyword evidence="5" id="KW-0119">Carbohydrate metabolism</keyword>
<dbReference type="EMBL" id="KI630401">
    <property type="protein sequence ID" value="EYU40470.1"/>
    <property type="molecule type" value="Genomic_DNA"/>
</dbReference>
<sequence>MTSKNKNNKHRDELIGLQILEGLIFRPRRHRRQSHRHHHHHHLLHLLSAVCGCLLLLFAALSFLSPPPITTANHQQVMIGERSISRRRQLWTSNQSNLFHGCSKPSDTFTSAEINTEPNRYLLIAASGGLNQQRTGIVDAVVAAYILKATLVVPKLDQESFWKDPSNFSEIFDVDWFMTFMSKDVKIIKELPQNATKVLSTRVPRKCNPKCYETRVLPIFNKKHAVELTKFDYRLSNLLEDDLQKLRCRVNYHGLRFNDPIRDMGRKLVERMRIKSKHFIALHLRYEPDMLAFSGCYYGGGEKETKELSAIRKRWKTLHTKDPERERRHGKCPLSPEEVGVMLRALGFGEEIHIYVASGEIYGGEEALAPLKSLFPNIHTKESIAIKEELAQFSPYSSRMAALDFIVCDESDVFVTNNNGNMAKILSGRRRYFGHKPTIRPNTKKLQKLFLNRDNTTWEEFSSHVREFQTGFMGEPLTNEVNNTKKGEFHENPWSCICENSERRTSRSSSRSSKEDVDISNDEVLSEYETDLSETEYPDDENGILQGRF</sequence>
<dbReference type="GO" id="GO:0016757">
    <property type="term" value="F:glycosyltransferase activity"/>
    <property type="evidence" value="ECO:0007669"/>
    <property type="project" value="UniProtKB-KW"/>
</dbReference>
<feature type="compositionally biased region" description="Acidic residues" evidence="7">
    <location>
        <begin position="518"/>
        <end position="542"/>
    </location>
</feature>
<organism evidence="9 10">
    <name type="scientific">Erythranthe guttata</name>
    <name type="common">Yellow monkey flower</name>
    <name type="synonym">Mimulus guttatus</name>
    <dbReference type="NCBI Taxonomy" id="4155"/>
    <lineage>
        <taxon>Eukaryota</taxon>
        <taxon>Viridiplantae</taxon>
        <taxon>Streptophyta</taxon>
        <taxon>Embryophyta</taxon>
        <taxon>Tracheophyta</taxon>
        <taxon>Spermatophyta</taxon>
        <taxon>Magnoliopsida</taxon>
        <taxon>eudicotyledons</taxon>
        <taxon>Gunneridae</taxon>
        <taxon>Pentapetalae</taxon>
        <taxon>asterids</taxon>
        <taxon>lamiids</taxon>
        <taxon>Lamiales</taxon>
        <taxon>Phrymaceae</taxon>
        <taxon>Erythranthe</taxon>
    </lineage>
</organism>
<evidence type="ECO:0000256" key="3">
    <source>
        <dbReference type="ARBA" id="ARBA00022679"/>
    </source>
</evidence>
<protein>
    <recommendedName>
        <fullName evidence="6">O-fucosyltransferase family protein</fullName>
    </recommendedName>
</protein>
<evidence type="ECO:0000256" key="4">
    <source>
        <dbReference type="ARBA" id="ARBA00023253"/>
    </source>
</evidence>
<evidence type="ECO:0000256" key="5">
    <source>
        <dbReference type="ARBA" id="ARBA00023277"/>
    </source>
</evidence>
<keyword evidence="3" id="KW-0808">Transferase</keyword>
<evidence type="ECO:0000313" key="10">
    <source>
        <dbReference type="Proteomes" id="UP000030748"/>
    </source>
</evidence>
<evidence type="ECO:0000256" key="1">
    <source>
        <dbReference type="ARBA" id="ARBA00007737"/>
    </source>
</evidence>
<dbReference type="InterPro" id="IPR024709">
    <property type="entry name" value="FucosylTrfase_pln"/>
</dbReference>
<keyword evidence="4" id="KW-0294">Fucose metabolism</keyword>
<dbReference type="Pfam" id="PF10250">
    <property type="entry name" value="O-FucT"/>
    <property type="match status" value="1"/>
</dbReference>
<keyword evidence="8" id="KW-0472">Membrane</keyword>
<evidence type="ECO:0000256" key="8">
    <source>
        <dbReference type="SAM" id="Phobius"/>
    </source>
</evidence>
<proteinExistence type="inferred from homology"/>
<comment type="similarity">
    <text evidence="1">Belongs to the glycosyltransferase GT106 family.</text>
</comment>
<feature type="transmembrane region" description="Helical" evidence="8">
    <location>
        <begin position="43"/>
        <end position="64"/>
    </location>
</feature>
<dbReference type="Proteomes" id="UP000030748">
    <property type="component" value="Unassembled WGS sequence"/>
</dbReference>
<evidence type="ECO:0000256" key="6">
    <source>
        <dbReference type="ARBA" id="ARBA00030350"/>
    </source>
</evidence>
<evidence type="ECO:0000313" key="9">
    <source>
        <dbReference type="EMBL" id="EYU40470.1"/>
    </source>
</evidence>
<dbReference type="PANTHER" id="PTHR31818:SF1">
    <property type="entry name" value="O-FUCOSYLTRANSFERASE 16"/>
    <property type="match status" value="1"/>
</dbReference>
<dbReference type="eggNOG" id="ENOG502QRBP">
    <property type="taxonomic scope" value="Eukaryota"/>
</dbReference>
<feature type="region of interest" description="Disordered" evidence="7">
    <location>
        <begin position="505"/>
        <end position="549"/>
    </location>
</feature>
<accession>A0A022RNH6</accession>
<keyword evidence="8" id="KW-1133">Transmembrane helix</keyword>
<keyword evidence="2" id="KW-0328">Glycosyltransferase</keyword>
<name>A0A022RNH6_ERYGU</name>
<keyword evidence="10" id="KW-1185">Reference proteome</keyword>
<dbReference type="PhylomeDB" id="A0A022RNH6"/>
<dbReference type="AlphaFoldDB" id="A0A022RNH6"/>
<dbReference type="PIRSF" id="PIRSF009360">
    <property type="entry name" value="UCP009360"/>
    <property type="match status" value="1"/>
</dbReference>
<keyword evidence="8" id="KW-0812">Transmembrane</keyword>
<evidence type="ECO:0000256" key="2">
    <source>
        <dbReference type="ARBA" id="ARBA00022676"/>
    </source>
</evidence>
<evidence type="ECO:0000256" key="7">
    <source>
        <dbReference type="SAM" id="MobiDB-lite"/>
    </source>
</evidence>
<dbReference type="STRING" id="4155.A0A022RNH6"/>
<dbReference type="GO" id="GO:0006004">
    <property type="term" value="P:fucose metabolic process"/>
    <property type="evidence" value="ECO:0007669"/>
    <property type="project" value="UniProtKB-KW"/>
</dbReference>
<reference evidence="9 10" key="1">
    <citation type="journal article" date="2013" name="Proc. Natl. Acad. Sci. U.S.A.">
        <title>Fine-scale variation in meiotic recombination in Mimulus inferred from population shotgun sequencing.</title>
        <authorList>
            <person name="Hellsten U."/>
            <person name="Wright K.M."/>
            <person name="Jenkins J."/>
            <person name="Shu S."/>
            <person name="Yuan Y."/>
            <person name="Wessler S.R."/>
            <person name="Schmutz J."/>
            <person name="Willis J.H."/>
            <person name="Rokhsar D.S."/>
        </authorList>
    </citation>
    <scope>NUCLEOTIDE SEQUENCE [LARGE SCALE GENOMIC DNA]</scope>
    <source>
        <strain evidence="10">cv. DUN x IM62</strain>
    </source>
</reference>
<gene>
    <name evidence="9" type="ORF">MIMGU_mgv1a018303mg</name>
</gene>
<dbReference type="CDD" id="cd11299">
    <property type="entry name" value="O-FucT_plant"/>
    <property type="match status" value="1"/>
</dbReference>
<dbReference type="PANTHER" id="PTHR31818">
    <property type="entry name" value="O-FUCOSYLTRANSFERASE 16"/>
    <property type="match status" value="1"/>
</dbReference>
<dbReference type="InterPro" id="IPR019378">
    <property type="entry name" value="GDP-Fuc_O-FucTrfase"/>
</dbReference>